<evidence type="ECO:0000256" key="4">
    <source>
        <dbReference type="ARBA" id="ARBA00022676"/>
    </source>
</evidence>
<keyword evidence="12" id="KW-1185">Reference proteome</keyword>
<protein>
    <recommendedName>
        <fullName evidence="13">Integral membrane protein</fullName>
    </recommendedName>
</protein>
<keyword evidence="3" id="KW-0337">GPI-anchor biosynthesis</keyword>
<keyword evidence="7" id="KW-0256">Endoplasmic reticulum</keyword>
<reference evidence="12" key="1">
    <citation type="journal article" date="2019" name="Int. J. Syst. Evol. Microbiol.">
        <title>The Global Catalogue of Microorganisms (GCM) 10K type strain sequencing project: providing services to taxonomists for standard genome sequencing and annotation.</title>
        <authorList>
            <consortium name="The Broad Institute Genomics Platform"/>
            <consortium name="The Broad Institute Genome Sequencing Center for Infectious Disease"/>
            <person name="Wu L."/>
            <person name="Ma J."/>
        </authorList>
    </citation>
    <scope>NUCLEOTIDE SEQUENCE [LARGE SCALE GENOMIC DNA]</scope>
    <source>
        <strain evidence="12">CGMCC 4.7682</strain>
    </source>
</reference>
<dbReference type="Proteomes" id="UP001595764">
    <property type="component" value="Unassembled WGS sequence"/>
</dbReference>
<feature type="transmembrane region" description="Helical" evidence="10">
    <location>
        <begin position="287"/>
        <end position="307"/>
    </location>
</feature>
<feature type="transmembrane region" description="Helical" evidence="10">
    <location>
        <begin position="226"/>
        <end position="248"/>
    </location>
</feature>
<evidence type="ECO:0000313" key="11">
    <source>
        <dbReference type="EMBL" id="MFC3508950.1"/>
    </source>
</evidence>
<feature type="transmembrane region" description="Helical" evidence="10">
    <location>
        <begin position="144"/>
        <end position="166"/>
    </location>
</feature>
<feature type="transmembrane region" description="Helical" evidence="10">
    <location>
        <begin position="107"/>
        <end position="132"/>
    </location>
</feature>
<keyword evidence="5" id="KW-0808">Transferase</keyword>
<comment type="caution">
    <text evidence="11">The sequence shown here is derived from an EMBL/GenBank/DDBJ whole genome shotgun (WGS) entry which is preliminary data.</text>
</comment>
<dbReference type="InterPro" id="IPR007315">
    <property type="entry name" value="PIG-V/Gpi18"/>
</dbReference>
<dbReference type="PANTHER" id="PTHR12468">
    <property type="entry name" value="GPI MANNOSYLTRANSFERASE 2"/>
    <property type="match status" value="1"/>
</dbReference>
<proteinExistence type="predicted"/>
<evidence type="ECO:0000256" key="9">
    <source>
        <dbReference type="ARBA" id="ARBA00023136"/>
    </source>
</evidence>
<feature type="transmembrane region" description="Helical" evidence="10">
    <location>
        <begin position="319"/>
        <end position="337"/>
    </location>
</feature>
<evidence type="ECO:0000256" key="6">
    <source>
        <dbReference type="ARBA" id="ARBA00022692"/>
    </source>
</evidence>
<comment type="pathway">
    <text evidence="2">Glycolipid biosynthesis; glycosylphosphatidylinositol-anchor biosynthesis.</text>
</comment>
<keyword evidence="6 10" id="KW-0812">Transmembrane</keyword>
<keyword evidence="8 10" id="KW-1133">Transmembrane helix</keyword>
<keyword evidence="4" id="KW-0328">Glycosyltransferase</keyword>
<accession>A0ABV7Q6P1</accession>
<name>A0ABV7Q6P1_9PSEU</name>
<evidence type="ECO:0000313" key="12">
    <source>
        <dbReference type="Proteomes" id="UP001595764"/>
    </source>
</evidence>
<comment type="subcellular location">
    <subcellularLocation>
        <location evidence="1">Endoplasmic reticulum membrane</location>
        <topology evidence="1">Multi-pass membrane protein</topology>
    </subcellularLocation>
</comment>
<evidence type="ECO:0000256" key="2">
    <source>
        <dbReference type="ARBA" id="ARBA00004687"/>
    </source>
</evidence>
<evidence type="ECO:0000256" key="7">
    <source>
        <dbReference type="ARBA" id="ARBA00022824"/>
    </source>
</evidence>
<feature type="transmembrane region" description="Helical" evidence="10">
    <location>
        <begin position="26"/>
        <end position="45"/>
    </location>
</feature>
<evidence type="ECO:0000256" key="5">
    <source>
        <dbReference type="ARBA" id="ARBA00022679"/>
    </source>
</evidence>
<gene>
    <name evidence="11" type="ORF">ACFORO_02125</name>
</gene>
<keyword evidence="9 10" id="KW-0472">Membrane</keyword>
<evidence type="ECO:0000256" key="3">
    <source>
        <dbReference type="ARBA" id="ARBA00022502"/>
    </source>
</evidence>
<evidence type="ECO:0000256" key="10">
    <source>
        <dbReference type="SAM" id="Phobius"/>
    </source>
</evidence>
<dbReference type="RefSeq" id="WP_377868857.1">
    <property type="nucleotide sequence ID" value="NZ_JBHMAY010000010.1"/>
</dbReference>
<feature type="transmembrane region" description="Helical" evidence="10">
    <location>
        <begin position="186"/>
        <end position="219"/>
    </location>
</feature>
<sequence length="392" mass="42264">MTTLAEPTAFTPPTIRWHQRPYVRAIGGYLVIRVFSVALLALFTVRTGQPLIGRLTAWDGQFYLDIADYGYFGTTRGLYDAAGNYAPYTPLAFFPAYPTLLRVVSPITLGSTVLAGLLVSAVAGCLAAAAIFRLSQRIDGRARTGLLLVALWAGAPLAITQSMVFTEALFTAFAAWTLVGVVERRWLLAAACCVGAGLTRSTAAVLIAVVGVAAVIAFVRTRDRWTTMICAVLCPLGLLGWWVFVAVWTGSPTGWFDLEWDNWRTRFDGGREAAEFSWQKLASGSSVMETLTVFVVLGAAVLAVLLAKTLRPLSRWWPLAAYGAGIVVLVVGTAGLPTVKPRFLIPGFILLFPIARGLAARRPGTAVATTAAFVLLGCWFSAYSLTGWRYVI</sequence>
<feature type="transmembrane region" description="Helical" evidence="10">
    <location>
        <begin position="366"/>
        <end position="386"/>
    </location>
</feature>
<evidence type="ECO:0000256" key="8">
    <source>
        <dbReference type="ARBA" id="ARBA00022989"/>
    </source>
</evidence>
<evidence type="ECO:0000256" key="1">
    <source>
        <dbReference type="ARBA" id="ARBA00004477"/>
    </source>
</evidence>
<feature type="transmembrane region" description="Helical" evidence="10">
    <location>
        <begin position="343"/>
        <end position="359"/>
    </location>
</feature>
<dbReference type="EMBL" id="JBHRWI010000003">
    <property type="protein sequence ID" value="MFC3508950.1"/>
    <property type="molecule type" value="Genomic_DNA"/>
</dbReference>
<evidence type="ECO:0008006" key="13">
    <source>
        <dbReference type="Google" id="ProtNLM"/>
    </source>
</evidence>
<organism evidence="11 12">
    <name type="scientific">Amycolatopsis halotolerans</name>
    <dbReference type="NCBI Taxonomy" id="330083"/>
    <lineage>
        <taxon>Bacteria</taxon>
        <taxon>Bacillati</taxon>
        <taxon>Actinomycetota</taxon>
        <taxon>Actinomycetes</taxon>
        <taxon>Pseudonocardiales</taxon>
        <taxon>Pseudonocardiaceae</taxon>
        <taxon>Amycolatopsis</taxon>
    </lineage>
</organism>
<dbReference type="PANTHER" id="PTHR12468:SF2">
    <property type="entry name" value="GPI MANNOSYLTRANSFERASE 2"/>
    <property type="match status" value="1"/>
</dbReference>